<proteinExistence type="predicted"/>
<dbReference type="RefSeq" id="WP_144589286.1">
    <property type="nucleotide sequence ID" value="NZ_VJWX01000152.1"/>
</dbReference>
<evidence type="ECO:0000313" key="3">
    <source>
        <dbReference type="Proteomes" id="UP000320011"/>
    </source>
</evidence>
<keyword evidence="1" id="KW-0472">Membrane</keyword>
<dbReference type="EMBL" id="VJWX01000152">
    <property type="protein sequence ID" value="TVT49486.1"/>
    <property type="molecule type" value="Genomic_DNA"/>
</dbReference>
<dbReference type="AlphaFoldDB" id="A0A558CL52"/>
<keyword evidence="1" id="KW-1133">Transmembrane helix</keyword>
<feature type="transmembrane region" description="Helical" evidence="1">
    <location>
        <begin position="130"/>
        <end position="150"/>
    </location>
</feature>
<protein>
    <submittedName>
        <fullName evidence="2">Uncharacterized protein</fullName>
    </submittedName>
</protein>
<keyword evidence="3" id="KW-1185">Reference proteome</keyword>
<sequence length="151" mass="14977">MTAPWRMARPFVVLGAACVVGGGLASAATAPMASMHSAWAVAYLVLVAGAAQIALGLGQAFLAPAPPGGRRLGIELAAWNGGNAAVLAGVLAGVPPLADAGGAALVLALALMTASVRGGGPELWRTRRAFLLLVAVLLVSIPVGLVLARLR</sequence>
<organism evidence="2 3">
    <name type="scientific">Amycolatopsis rhizosphaerae</name>
    <dbReference type="NCBI Taxonomy" id="2053003"/>
    <lineage>
        <taxon>Bacteria</taxon>
        <taxon>Bacillati</taxon>
        <taxon>Actinomycetota</taxon>
        <taxon>Actinomycetes</taxon>
        <taxon>Pseudonocardiales</taxon>
        <taxon>Pseudonocardiaceae</taxon>
        <taxon>Amycolatopsis</taxon>
    </lineage>
</organism>
<feature type="transmembrane region" description="Helical" evidence="1">
    <location>
        <begin position="37"/>
        <end position="62"/>
    </location>
</feature>
<feature type="transmembrane region" description="Helical" evidence="1">
    <location>
        <begin position="100"/>
        <end position="118"/>
    </location>
</feature>
<dbReference type="Proteomes" id="UP000320011">
    <property type="component" value="Unassembled WGS sequence"/>
</dbReference>
<accession>A0A558CL52</accession>
<gene>
    <name evidence="2" type="ORF">FNH05_16825</name>
</gene>
<feature type="transmembrane region" description="Helical" evidence="1">
    <location>
        <begin position="74"/>
        <end position="94"/>
    </location>
</feature>
<reference evidence="2 3" key="2">
    <citation type="submission" date="2019-08" db="EMBL/GenBank/DDBJ databases">
        <title>Amycolatopsis acidicola sp. nov., isolated from peat swamp forest soil.</title>
        <authorList>
            <person name="Srisuk N."/>
        </authorList>
    </citation>
    <scope>NUCLEOTIDE SEQUENCE [LARGE SCALE GENOMIC DNA]</scope>
    <source>
        <strain evidence="2 3">TBRC 6029</strain>
    </source>
</reference>
<name>A0A558CL52_9PSEU</name>
<comment type="caution">
    <text evidence="2">The sequence shown here is derived from an EMBL/GenBank/DDBJ whole genome shotgun (WGS) entry which is preliminary data.</text>
</comment>
<keyword evidence="1" id="KW-0812">Transmembrane</keyword>
<evidence type="ECO:0000313" key="2">
    <source>
        <dbReference type="EMBL" id="TVT49486.1"/>
    </source>
</evidence>
<reference evidence="2 3" key="1">
    <citation type="submission" date="2019-07" db="EMBL/GenBank/DDBJ databases">
        <authorList>
            <person name="Duangmal K."/>
            <person name="Teo W.F.A."/>
        </authorList>
    </citation>
    <scope>NUCLEOTIDE SEQUENCE [LARGE SCALE GENOMIC DNA]</scope>
    <source>
        <strain evidence="2 3">TBRC 6029</strain>
    </source>
</reference>
<evidence type="ECO:0000256" key="1">
    <source>
        <dbReference type="SAM" id="Phobius"/>
    </source>
</evidence>